<name>A0A382JR47_9ZZZZ</name>
<dbReference type="AlphaFoldDB" id="A0A382JR47"/>
<dbReference type="EMBL" id="UINC01075917">
    <property type="protein sequence ID" value="SVC14570.1"/>
    <property type="molecule type" value="Genomic_DNA"/>
</dbReference>
<organism evidence="2">
    <name type="scientific">marine metagenome</name>
    <dbReference type="NCBI Taxonomy" id="408172"/>
    <lineage>
        <taxon>unclassified sequences</taxon>
        <taxon>metagenomes</taxon>
        <taxon>ecological metagenomes</taxon>
    </lineage>
</organism>
<reference evidence="2" key="1">
    <citation type="submission" date="2018-05" db="EMBL/GenBank/DDBJ databases">
        <authorList>
            <person name="Lanie J.A."/>
            <person name="Ng W.-L."/>
            <person name="Kazmierczak K.M."/>
            <person name="Andrzejewski T.M."/>
            <person name="Davidsen T.M."/>
            <person name="Wayne K.J."/>
            <person name="Tettelin H."/>
            <person name="Glass J.I."/>
            <person name="Rusch D."/>
            <person name="Podicherti R."/>
            <person name="Tsui H.-C.T."/>
            <person name="Winkler M.E."/>
        </authorList>
    </citation>
    <scope>NUCLEOTIDE SEQUENCE</scope>
</reference>
<evidence type="ECO:0000256" key="1">
    <source>
        <dbReference type="SAM" id="MobiDB-lite"/>
    </source>
</evidence>
<evidence type="ECO:0000313" key="2">
    <source>
        <dbReference type="EMBL" id="SVC14570.1"/>
    </source>
</evidence>
<accession>A0A382JR47</accession>
<protein>
    <submittedName>
        <fullName evidence="2">Uncharacterized protein</fullName>
    </submittedName>
</protein>
<feature type="region of interest" description="Disordered" evidence="1">
    <location>
        <begin position="1"/>
        <end position="24"/>
    </location>
</feature>
<feature type="non-terminal residue" evidence="2">
    <location>
        <position position="24"/>
    </location>
</feature>
<gene>
    <name evidence="2" type="ORF">METZ01_LOCUS267424</name>
</gene>
<proteinExistence type="predicted"/>
<feature type="non-terminal residue" evidence="2">
    <location>
        <position position="1"/>
    </location>
</feature>
<sequence length="24" mass="2539">WGSPRQGGWPLAKSPPDPSRTCSA</sequence>